<keyword evidence="3" id="KW-1003">Cell membrane</keyword>
<evidence type="ECO:0000313" key="8">
    <source>
        <dbReference type="EMBL" id="HIU58500.1"/>
    </source>
</evidence>
<dbReference type="PANTHER" id="PTHR43823">
    <property type="entry name" value="SPORULATION PROTEIN YKVU"/>
    <property type="match status" value="1"/>
</dbReference>
<reference evidence="8" key="2">
    <citation type="journal article" date="2021" name="PeerJ">
        <title>Extensive microbial diversity within the chicken gut microbiome revealed by metagenomics and culture.</title>
        <authorList>
            <person name="Gilroy R."/>
            <person name="Ravi A."/>
            <person name="Getino M."/>
            <person name="Pursley I."/>
            <person name="Horton D.L."/>
            <person name="Alikhan N.F."/>
            <person name="Baker D."/>
            <person name="Gharbi K."/>
            <person name="Hall N."/>
            <person name="Watson M."/>
            <person name="Adriaenssens E.M."/>
            <person name="Foster-Nyarko E."/>
            <person name="Jarju S."/>
            <person name="Secka A."/>
            <person name="Antonio M."/>
            <person name="Oren A."/>
            <person name="Chaudhuri R.R."/>
            <person name="La Ragione R."/>
            <person name="Hildebrand F."/>
            <person name="Pallen M.J."/>
        </authorList>
    </citation>
    <scope>NUCLEOTIDE SEQUENCE</scope>
    <source>
        <strain evidence="8">11687</strain>
    </source>
</reference>
<name>A0A9D1ME49_9FIRM</name>
<dbReference type="PIRSF" id="PIRSF006603">
    <property type="entry name" value="DinF"/>
    <property type="match status" value="1"/>
</dbReference>
<dbReference type="GO" id="GO:0042910">
    <property type="term" value="F:xenobiotic transmembrane transporter activity"/>
    <property type="evidence" value="ECO:0007669"/>
    <property type="project" value="InterPro"/>
</dbReference>
<evidence type="ECO:0000256" key="6">
    <source>
        <dbReference type="ARBA" id="ARBA00023136"/>
    </source>
</evidence>
<evidence type="ECO:0000256" key="1">
    <source>
        <dbReference type="ARBA" id="ARBA00004651"/>
    </source>
</evidence>
<dbReference type="PANTHER" id="PTHR43823:SF3">
    <property type="entry name" value="MULTIDRUG EXPORT PROTEIN MEPA"/>
    <property type="match status" value="1"/>
</dbReference>
<dbReference type="InterPro" id="IPR048279">
    <property type="entry name" value="MdtK-like"/>
</dbReference>
<sequence>MNYKKLFSATRPVKLFFIASLPGAVSMLASALYQLLDGIFVGHVLGNSSFAALNLAFPFVIVNFALADLIGVGSAVPISVNLGRKQEEEANNIFSCSCLMIVVTGAATGALLYVLAPALIGMMGAEGNTALLAVRYLRVYAVCSPVTTIVFAMDNYLRICGKIRFSMFLNILMSVMSAGLEALFLFVFRTDIRGAALGTCLSMMICAVIATAPFAAKKLQLRFRRPRFHGRLIREIVTCGSPNFLNNIAGRVTSILMNTLLLRWGGEDAVNIYGVLMYADGFVQPLLYGMCDSLQPAVGYNWGEGKYSRVRAIERCCFIGAAAVSAAAAVVLVCFPDAIAGLFLENLAERPDFAAETEQAVRLFALTYLTRWFSFATQSYMLAVEKALPAALISVSTAFVFPVAWIGMLWKLRLTGLWLNFALTALLAAILSGILLFLLRKGLWKPDEVLSGKTEEKQKPDPGV</sequence>
<evidence type="ECO:0000256" key="4">
    <source>
        <dbReference type="ARBA" id="ARBA00022692"/>
    </source>
</evidence>
<dbReference type="GO" id="GO:0015297">
    <property type="term" value="F:antiporter activity"/>
    <property type="evidence" value="ECO:0007669"/>
    <property type="project" value="InterPro"/>
</dbReference>
<comment type="subcellular location">
    <subcellularLocation>
        <location evidence="1">Cell membrane</location>
        <topology evidence="1">Multi-pass membrane protein</topology>
    </subcellularLocation>
</comment>
<comment type="caution">
    <text evidence="8">The sequence shown here is derived from an EMBL/GenBank/DDBJ whole genome shotgun (WGS) entry which is preliminary data.</text>
</comment>
<dbReference type="InterPro" id="IPR002528">
    <property type="entry name" value="MATE_fam"/>
</dbReference>
<dbReference type="GO" id="GO:0005886">
    <property type="term" value="C:plasma membrane"/>
    <property type="evidence" value="ECO:0007669"/>
    <property type="project" value="UniProtKB-SubCell"/>
</dbReference>
<feature type="transmembrane region" description="Helical" evidence="7">
    <location>
        <begin position="168"/>
        <end position="188"/>
    </location>
</feature>
<feature type="transmembrane region" description="Helical" evidence="7">
    <location>
        <begin position="12"/>
        <end position="36"/>
    </location>
</feature>
<keyword evidence="6 7" id="KW-0472">Membrane</keyword>
<dbReference type="EMBL" id="DVMZ01000006">
    <property type="protein sequence ID" value="HIU58500.1"/>
    <property type="molecule type" value="Genomic_DNA"/>
</dbReference>
<proteinExistence type="predicted"/>
<feature type="transmembrane region" description="Helical" evidence="7">
    <location>
        <begin position="390"/>
        <end position="410"/>
    </location>
</feature>
<keyword evidence="2" id="KW-0813">Transport</keyword>
<feature type="transmembrane region" description="Helical" evidence="7">
    <location>
        <begin position="316"/>
        <end position="343"/>
    </location>
</feature>
<dbReference type="AlphaFoldDB" id="A0A9D1ME49"/>
<organism evidence="8 9">
    <name type="scientific">Candidatus Scatosoma pullistercoris</name>
    <dbReference type="NCBI Taxonomy" id="2840934"/>
    <lineage>
        <taxon>Bacteria</taxon>
        <taxon>Bacillati</taxon>
        <taxon>Bacillota</taxon>
        <taxon>Clostridia</taxon>
        <taxon>Candidatus Scatosoma</taxon>
    </lineage>
</organism>
<feature type="transmembrane region" description="Helical" evidence="7">
    <location>
        <begin position="56"/>
        <end position="80"/>
    </location>
</feature>
<dbReference type="Proteomes" id="UP000824081">
    <property type="component" value="Unassembled WGS sequence"/>
</dbReference>
<keyword evidence="5 7" id="KW-1133">Transmembrane helix</keyword>
<evidence type="ECO:0000256" key="2">
    <source>
        <dbReference type="ARBA" id="ARBA00022448"/>
    </source>
</evidence>
<evidence type="ECO:0000256" key="5">
    <source>
        <dbReference type="ARBA" id="ARBA00022989"/>
    </source>
</evidence>
<reference evidence="8" key="1">
    <citation type="submission" date="2020-10" db="EMBL/GenBank/DDBJ databases">
        <authorList>
            <person name="Gilroy R."/>
        </authorList>
    </citation>
    <scope>NUCLEOTIDE SEQUENCE</scope>
    <source>
        <strain evidence="8">11687</strain>
    </source>
</reference>
<feature type="transmembrane region" description="Helical" evidence="7">
    <location>
        <begin position="194"/>
        <end position="216"/>
    </location>
</feature>
<keyword evidence="4 7" id="KW-0812">Transmembrane</keyword>
<protein>
    <submittedName>
        <fullName evidence="8">MATE family efflux transporter</fullName>
    </submittedName>
</protein>
<feature type="transmembrane region" description="Helical" evidence="7">
    <location>
        <begin position="92"/>
        <end position="116"/>
    </location>
</feature>
<accession>A0A9D1ME49</accession>
<dbReference type="Pfam" id="PF01554">
    <property type="entry name" value="MatE"/>
    <property type="match status" value="2"/>
</dbReference>
<evidence type="ECO:0000256" key="3">
    <source>
        <dbReference type="ARBA" id="ARBA00022475"/>
    </source>
</evidence>
<feature type="transmembrane region" description="Helical" evidence="7">
    <location>
        <begin position="136"/>
        <end position="156"/>
    </location>
</feature>
<evidence type="ECO:0000256" key="7">
    <source>
        <dbReference type="SAM" id="Phobius"/>
    </source>
</evidence>
<feature type="transmembrane region" description="Helical" evidence="7">
    <location>
        <begin position="416"/>
        <end position="439"/>
    </location>
</feature>
<gene>
    <name evidence="8" type="ORF">IAC57_00215</name>
</gene>
<dbReference type="InterPro" id="IPR051327">
    <property type="entry name" value="MATE_MepA_subfamily"/>
</dbReference>
<evidence type="ECO:0000313" key="9">
    <source>
        <dbReference type="Proteomes" id="UP000824081"/>
    </source>
</evidence>